<proteinExistence type="predicted"/>
<dbReference type="EMBL" id="CP002772">
    <property type="protein sequence ID" value="AEG17778.1"/>
    <property type="molecule type" value="Genomic_DNA"/>
</dbReference>
<reference evidence="1 2" key="1">
    <citation type="journal article" date="2014" name="Int. J. Syst. Evol. Microbiol.">
        <title>Methanobacterium paludis sp. nov. and a novel strain of Methanobacterium lacus isolated from northern peatlands.</title>
        <authorList>
            <person name="Cadillo-Quiroz H."/>
            <person name="Brauer S.L."/>
            <person name="Goodson N."/>
            <person name="Yavitt J.B."/>
            <person name="Zinder S.H."/>
        </authorList>
    </citation>
    <scope>NUCLEOTIDE SEQUENCE [LARGE SCALE GENOMIC DNA]</scope>
    <source>
        <strain evidence="2">DSM 25820 / JCM 18151 / SWAN1</strain>
    </source>
</reference>
<accession>F6D7U0</accession>
<keyword evidence="2" id="KW-1185">Reference proteome</keyword>
<gene>
    <name evidence="1" type="ordered locus">MSWAN_0745</name>
</gene>
<evidence type="ECO:0000313" key="1">
    <source>
        <dbReference type="EMBL" id="AEG17778.1"/>
    </source>
</evidence>
<sequence length="45" mass="5315">MISLEGIKLMILSKFFKIEIEPPNNHLEKNYPFPIKLKDLDMNVI</sequence>
<dbReference type="STRING" id="868131.MSWAN_0745"/>
<dbReference type="HOGENOM" id="CLU_3194555_0_0_2"/>
<dbReference type="KEGG" id="mew:MSWAN_0745"/>
<protein>
    <submittedName>
        <fullName evidence="1">Uncharacterized protein</fullName>
    </submittedName>
</protein>
<evidence type="ECO:0000313" key="2">
    <source>
        <dbReference type="Proteomes" id="UP000009231"/>
    </source>
</evidence>
<dbReference type="AlphaFoldDB" id="F6D7U0"/>
<organism evidence="1 2">
    <name type="scientific">Methanobacterium paludis (strain DSM 25820 / JCM 18151 / SWAN1)</name>
    <dbReference type="NCBI Taxonomy" id="868131"/>
    <lineage>
        <taxon>Archaea</taxon>
        <taxon>Methanobacteriati</taxon>
        <taxon>Methanobacteriota</taxon>
        <taxon>Methanomada group</taxon>
        <taxon>Methanobacteria</taxon>
        <taxon>Methanobacteriales</taxon>
        <taxon>Methanobacteriaceae</taxon>
        <taxon>Methanobacterium</taxon>
    </lineage>
</organism>
<dbReference type="Proteomes" id="UP000009231">
    <property type="component" value="Chromosome"/>
</dbReference>
<name>F6D7U0_METPW</name>